<reference evidence="1" key="1">
    <citation type="journal article" date="2017" name="Science">
        <title>Giant viruses with an expanded complement of translation system components.</title>
        <authorList>
            <person name="Schulz F."/>
            <person name="Yutin N."/>
            <person name="Ivanova N.N."/>
            <person name="Ortega D.R."/>
            <person name="Lee T.K."/>
            <person name="Vierheilig J."/>
            <person name="Daims H."/>
            <person name="Horn M."/>
            <person name="Wagner M."/>
            <person name="Jensen G.J."/>
            <person name="Kyrpides N.C."/>
            <person name="Koonin E.V."/>
            <person name="Woyke T."/>
        </authorList>
    </citation>
    <scope>NUCLEOTIDE SEQUENCE</scope>
    <source>
        <strain evidence="1">CTV1</strain>
    </source>
</reference>
<accession>A0A1V0S906</accession>
<dbReference type="EMBL" id="KY684083">
    <property type="protein sequence ID" value="ARF08193.1"/>
    <property type="molecule type" value="Genomic_DNA"/>
</dbReference>
<proteinExistence type="predicted"/>
<evidence type="ECO:0000313" key="1">
    <source>
        <dbReference type="EMBL" id="ARF08193.1"/>
    </source>
</evidence>
<organism evidence="1">
    <name type="scientific">Catovirus CTV1</name>
    <dbReference type="NCBI Taxonomy" id="1977631"/>
    <lineage>
        <taxon>Viruses</taxon>
        <taxon>Varidnaviria</taxon>
        <taxon>Bamfordvirae</taxon>
        <taxon>Nucleocytoviricota</taxon>
        <taxon>Megaviricetes</taxon>
        <taxon>Imitervirales</taxon>
        <taxon>Mimiviridae</taxon>
        <taxon>Klosneuvirinae</taxon>
        <taxon>Catovirus</taxon>
    </lineage>
</organism>
<protein>
    <submittedName>
        <fullName evidence="1">Uncharacterized protein</fullName>
    </submittedName>
</protein>
<gene>
    <name evidence="1" type="ORF">Catovirus_1_243</name>
</gene>
<sequence length="138" mass="16250">MSILVRKQFSFLIHEKKFSQLLNLLADNSINITGLQLNYDCHNRYDVNMVVGLSESTEFDKEYNRQLKKYLKNLGVRYKKNKIIQVISFVSGTPGVFRNIYNMLYKKVKILNSYLGENNKRFLYVNNTKKAIKILTEN</sequence>
<name>A0A1V0S906_9VIRU</name>